<feature type="region of interest" description="Disordered" evidence="1">
    <location>
        <begin position="97"/>
        <end position="122"/>
    </location>
</feature>
<feature type="non-terminal residue" evidence="2">
    <location>
        <position position="122"/>
    </location>
</feature>
<gene>
    <name evidence="2" type="ORF">FRX31_029951</name>
</gene>
<dbReference type="AlphaFoldDB" id="A0A7J6V6D1"/>
<proteinExistence type="predicted"/>
<protein>
    <submittedName>
        <fullName evidence="2">Uncharacterized protein</fullName>
    </submittedName>
</protein>
<evidence type="ECO:0000313" key="3">
    <source>
        <dbReference type="Proteomes" id="UP000554482"/>
    </source>
</evidence>
<dbReference type="OrthoDB" id="1883212at2759"/>
<evidence type="ECO:0000256" key="1">
    <source>
        <dbReference type="SAM" id="MobiDB-lite"/>
    </source>
</evidence>
<name>A0A7J6V6D1_THATH</name>
<dbReference type="EMBL" id="JABWDY010037393">
    <property type="protein sequence ID" value="KAF5180463.1"/>
    <property type="molecule type" value="Genomic_DNA"/>
</dbReference>
<keyword evidence="3" id="KW-1185">Reference proteome</keyword>
<accession>A0A7J6V6D1</accession>
<comment type="caution">
    <text evidence="2">The sequence shown here is derived from an EMBL/GenBank/DDBJ whole genome shotgun (WGS) entry which is preliminary data.</text>
</comment>
<organism evidence="2 3">
    <name type="scientific">Thalictrum thalictroides</name>
    <name type="common">Rue-anemone</name>
    <name type="synonym">Anemone thalictroides</name>
    <dbReference type="NCBI Taxonomy" id="46969"/>
    <lineage>
        <taxon>Eukaryota</taxon>
        <taxon>Viridiplantae</taxon>
        <taxon>Streptophyta</taxon>
        <taxon>Embryophyta</taxon>
        <taxon>Tracheophyta</taxon>
        <taxon>Spermatophyta</taxon>
        <taxon>Magnoliopsida</taxon>
        <taxon>Ranunculales</taxon>
        <taxon>Ranunculaceae</taxon>
        <taxon>Thalictroideae</taxon>
        <taxon>Thalictrum</taxon>
    </lineage>
</organism>
<evidence type="ECO:0000313" key="2">
    <source>
        <dbReference type="EMBL" id="KAF5180463.1"/>
    </source>
</evidence>
<reference evidence="2 3" key="1">
    <citation type="submission" date="2020-06" db="EMBL/GenBank/DDBJ databases">
        <title>Transcriptomic and genomic resources for Thalictrum thalictroides and T. hernandezii: Facilitating candidate gene discovery in an emerging model plant lineage.</title>
        <authorList>
            <person name="Arias T."/>
            <person name="Riano-Pachon D.M."/>
            <person name="Di Stilio V.S."/>
        </authorList>
    </citation>
    <scope>NUCLEOTIDE SEQUENCE [LARGE SCALE GENOMIC DNA]</scope>
    <source>
        <strain evidence="3">cv. WT478/WT964</strain>
        <tissue evidence="2">Leaves</tissue>
    </source>
</reference>
<sequence>LSSHGSSQQVGRSVDNDAFNADISSLKDSHIRNYGPHSKEFLWLGPPTCQRSFCRNGITISFDNDDITDFDITQVQGYWRQEVLRYMYTISKHLESHDVDEDAMKTRPKKEQCRSKSKEIDR</sequence>
<dbReference type="Proteomes" id="UP000554482">
    <property type="component" value="Unassembled WGS sequence"/>
</dbReference>